<keyword evidence="3" id="KW-1185">Reference proteome</keyword>
<feature type="transmembrane region" description="Helical" evidence="1">
    <location>
        <begin position="20"/>
        <end position="38"/>
    </location>
</feature>
<dbReference type="EMBL" id="JNBR01001467">
    <property type="protein sequence ID" value="OQR87120.1"/>
    <property type="molecule type" value="Genomic_DNA"/>
</dbReference>
<proteinExistence type="predicted"/>
<evidence type="ECO:0000313" key="2">
    <source>
        <dbReference type="EMBL" id="OQR87120.1"/>
    </source>
</evidence>
<protein>
    <recommendedName>
        <fullName evidence="4">MARVEL domain-containing protein</fullName>
    </recommendedName>
</protein>
<dbReference type="AlphaFoldDB" id="A0A1V9YN56"/>
<feature type="transmembrane region" description="Helical" evidence="1">
    <location>
        <begin position="44"/>
        <end position="63"/>
    </location>
</feature>
<accession>A0A1V9YN56</accession>
<dbReference type="Proteomes" id="UP000243579">
    <property type="component" value="Unassembled WGS sequence"/>
</dbReference>
<keyword evidence="1" id="KW-0812">Transmembrane</keyword>
<keyword evidence="1" id="KW-0472">Membrane</keyword>
<organism evidence="2 3">
    <name type="scientific">Achlya hypogyna</name>
    <name type="common">Oomycete</name>
    <name type="synonym">Protoachlya hypogyna</name>
    <dbReference type="NCBI Taxonomy" id="1202772"/>
    <lineage>
        <taxon>Eukaryota</taxon>
        <taxon>Sar</taxon>
        <taxon>Stramenopiles</taxon>
        <taxon>Oomycota</taxon>
        <taxon>Saprolegniomycetes</taxon>
        <taxon>Saprolegniales</taxon>
        <taxon>Achlyaceae</taxon>
        <taxon>Achlya</taxon>
    </lineage>
</organism>
<reference evidence="2 3" key="1">
    <citation type="journal article" date="2014" name="Genome Biol. Evol.">
        <title>The secreted proteins of Achlya hypogyna and Thraustotheca clavata identify the ancestral oomycete secretome and reveal gene acquisitions by horizontal gene transfer.</title>
        <authorList>
            <person name="Misner I."/>
            <person name="Blouin N."/>
            <person name="Leonard G."/>
            <person name="Richards T.A."/>
            <person name="Lane C.E."/>
        </authorList>
    </citation>
    <scope>NUCLEOTIDE SEQUENCE [LARGE SCALE GENOMIC DNA]</scope>
    <source>
        <strain evidence="2 3">ATCC 48635</strain>
    </source>
</reference>
<comment type="caution">
    <text evidence="2">The sequence shown here is derived from an EMBL/GenBank/DDBJ whole genome shotgun (WGS) entry which is preliminary data.</text>
</comment>
<gene>
    <name evidence="2" type="ORF">ACHHYP_09520</name>
</gene>
<name>A0A1V9YN56_ACHHY</name>
<sequence>MAFTINDAEKLPLGLRAGQFLVSIIAFFCVTAVTGLHAADFAFITAFILAAHAALYGLLVIVLKRIEFSPFETIVTDGVLFLLQVIAAIVLAASNTFDVCKFLGVGCGGAYVAVIGLFLGAIIQAVLLYLTYSKHFTVVSAHVVVEDLEAPVVATPAAEYHAPVAEYVAPASEYKAPESH</sequence>
<keyword evidence="1" id="KW-1133">Transmembrane helix</keyword>
<evidence type="ECO:0000313" key="3">
    <source>
        <dbReference type="Proteomes" id="UP000243579"/>
    </source>
</evidence>
<evidence type="ECO:0008006" key="4">
    <source>
        <dbReference type="Google" id="ProtNLM"/>
    </source>
</evidence>
<feature type="transmembrane region" description="Helical" evidence="1">
    <location>
        <begin position="109"/>
        <end position="130"/>
    </location>
</feature>
<evidence type="ECO:0000256" key="1">
    <source>
        <dbReference type="SAM" id="Phobius"/>
    </source>
</evidence>
<feature type="transmembrane region" description="Helical" evidence="1">
    <location>
        <begin position="75"/>
        <end position="97"/>
    </location>
</feature>